<dbReference type="GO" id="GO:0034194">
    <property type="term" value="P:D-galactonate catabolic process"/>
    <property type="evidence" value="ECO:0007669"/>
    <property type="project" value="InterPro"/>
</dbReference>
<evidence type="ECO:0000313" key="2">
    <source>
        <dbReference type="Proteomes" id="UP000244898"/>
    </source>
</evidence>
<name>A0A2R8C6G5_9RHOB</name>
<sequence>MDTSPEWIAVDWTPVRRRAWAMRGDTVLDTVTQVGPVEAARPAEALLGLISVFLSDAPVDVMTCGTLGPVGASVPCEPLSDGAWSVDIGDVRVWLRGVSGLRQKQPVDMMQGDETRVAGFLALNTDWDGVICLPGEHSRWIHVSAGEIVSFQTFMTGVVAATLLDRAVPDARAARVDGVTFSEAVGDAIAKPERVMARVHSIHAEAVLDGLQPEIARARLLGGLIGSELAAARPFWLGQQLAVVGEGELAQLYVDALGAQGAPAALADEPRVTRAGLATAWRTLAAAP</sequence>
<reference evidence="2" key="1">
    <citation type="submission" date="2018-03" db="EMBL/GenBank/DDBJ databases">
        <authorList>
            <person name="Rodrigo-Torres L."/>
            <person name="Arahal R. D."/>
            <person name="Lucena T."/>
        </authorList>
    </citation>
    <scope>NUCLEOTIDE SEQUENCE [LARGE SCALE GENOMIC DNA]</scope>
    <source>
        <strain evidence="2">CECT 7615</strain>
    </source>
</reference>
<dbReference type="InterPro" id="IPR007729">
    <property type="entry name" value="DGOK"/>
</dbReference>
<organism evidence="1 2">
    <name type="scientific">Falsiruegeria mediterranea M17</name>
    <dbReference type="NCBI Taxonomy" id="1200281"/>
    <lineage>
        <taxon>Bacteria</taxon>
        <taxon>Pseudomonadati</taxon>
        <taxon>Pseudomonadota</taxon>
        <taxon>Alphaproteobacteria</taxon>
        <taxon>Rhodobacterales</taxon>
        <taxon>Roseobacteraceae</taxon>
        <taxon>Falsiruegeria</taxon>
    </lineage>
</organism>
<dbReference type="EMBL" id="ONZG01000003">
    <property type="protein sequence ID" value="SPJ28008.1"/>
    <property type="molecule type" value="Genomic_DNA"/>
</dbReference>
<dbReference type="GO" id="GO:0008671">
    <property type="term" value="F:2-dehydro-3-deoxygalactonokinase activity"/>
    <property type="evidence" value="ECO:0007669"/>
    <property type="project" value="UniProtKB-EC"/>
</dbReference>
<dbReference type="EC" id="2.7.1.58" evidence="1"/>
<dbReference type="Pfam" id="PF05035">
    <property type="entry name" value="DGOK"/>
    <property type="match status" value="1"/>
</dbReference>
<dbReference type="InterPro" id="IPR042258">
    <property type="entry name" value="DGOK_N"/>
</dbReference>
<evidence type="ECO:0000313" key="1">
    <source>
        <dbReference type="EMBL" id="SPJ28008.1"/>
    </source>
</evidence>
<gene>
    <name evidence="1" type="primary">dgoK1_1</name>
    <name evidence="1" type="ORF">TRM7615_01503</name>
</gene>
<dbReference type="Gene3D" id="3.30.420.310">
    <property type="entry name" value="2-keto-3-deoxy-galactonokinase, C-terminal domain"/>
    <property type="match status" value="1"/>
</dbReference>
<keyword evidence="1" id="KW-0418">Kinase</keyword>
<dbReference type="InterPro" id="IPR042257">
    <property type="entry name" value="DGOK_C"/>
</dbReference>
<accession>A0A2R8C6G5</accession>
<keyword evidence="1" id="KW-0808">Transferase</keyword>
<proteinExistence type="predicted"/>
<dbReference type="OrthoDB" id="256574at2"/>
<dbReference type="Gene3D" id="3.30.420.300">
    <property type="entry name" value="2-keto-3-deoxy-galactonokinase, substrate binding domain"/>
    <property type="match status" value="1"/>
</dbReference>
<dbReference type="AlphaFoldDB" id="A0A2R8C6G5"/>
<protein>
    <submittedName>
        <fullName evidence="1">Putative 2-dehydro-3-deoxygalactonokinase DgoK1</fullName>
        <ecNumber evidence="1">2.7.1.58</ecNumber>
    </submittedName>
</protein>
<keyword evidence="2" id="KW-1185">Reference proteome</keyword>
<dbReference type="Proteomes" id="UP000244898">
    <property type="component" value="Unassembled WGS sequence"/>
</dbReference>
<dbReference type="RefSeq" id="WP_108786266.1">
    <property type="nucleotide sequence ID" value="NZ_ONZG01000003.1"/>
</dbReference>